<dbReference type="Proteomes" id="UP000220214">
    <property type="component" value="Chromosome 6"/>
</dbReference>
<sequence length="1236" mass="148753">MQNYENCSKKTKKKNGYHSSNNISKNNVNIKDIKTLYNIFSCNIQTESNIIDCTDKINKDGSIFLTKMGKNINGSDNNNKESHDNYKITKTGNVKKEDDLFLRQTNKQKPKDNDFDFFMEYNENNHVNKLTKIKHLDKNKKETNINSTINSYQSNHDSLLYLNEIDDIKNFEKNYKNSENTKYENILKNTNTEVNNDVMHTHEQIVHYNYFDENYNKIEKIKEPKEKDITINKINDVFIVGSENQNIEWEKRYEPFEKELEKNISSEQNNQDILNTSILFDNIFYENKKNNCTDFDFRNKSCTKNETDIVDKISDHIDLDTYPNKEIINYDINFMENEKNTKDISFPFDFNSNIFPKTNFKECIYNSLVFDDKDSDIFNIKDKNILDGNIDKKKEVIHSSDDLIKSDILFNFYDKIQFNKYDEMFEKEEEQRNNDILFKDVKKSENNFFLSEYLNKSSGSYDKLYLNKNNKNEINYMFEVHKTCYKIFEEKIESYPSKIINKKYINNSNENNIFLEMIEEIENVSKDIILDHFKLEIDEDFLENNKPDILNSNNKIEIMPNNNTKEDNKSVCEENEINEKDMNELEIHFDNLKNVDIPDFHDFTKIQSTCSENKTKCNDGETEMKENIYNQFEKENKEIFINKNKSDEIKNFYNDIYNILINKNYLDIFLILKKNNNISNENMNIHNFHIYLKNVKNIKKRGFNNMYDYNDYIHKFIEDIYLMDVKKFVFYNIYVDNINKCIKKKNILINNISNSYNFVNDFYKKHEKILTHDMFYKNISYSLYFLNFINILIELWKKITIKIKNINTILLLKKFINIFKKNQIAYALKQIYNYLFFVYNILNKPILDQGQPKIKKIIKIIIKSKIFKMIKKYVYKINNSSFHFIILFSLISIPPYKKTVTIFDHFMEYFFKNINKILFKQIKDAFYCTHDGNKEKIESTNLTNCNENTNNLKNVINNIINEGESNICLVKIKKFEQLFLQNFGNNNKNNEREINNTNLLNTLTDIKINEEICLLEKELELYIKYNISFYRLFFKFIIPLVNKITTIFENLETFFTLYIKYKIKKKKKLFFFYDPWLYSYDTFLSFCQINIIPNSNNFKKNEKDVIETDQELEIFSNQIETNIFLENSKNILNWEQFILYYKQLDNNIILSNIFNTIYKFYDFKNINQIISYKENISTYYKNINKQKGLKKTINSNLSYKKLKNYYSDILNLCYDEKYIKINTRALKYIFFNLHFN</sequence>
<protein>
    <submittedName>
        <fullName evidence="2">Uncharacterized protein</fullName>
    </submittedName>
</protein>
<proteinExistence type="predicted"/>
<accession>A0A113R7M5</accession>
<evidence type="ECO:0000313" key="8">
    <source>
        <dbReference type="Proteomes" id="UP000219860"/>
    </source>
</evidence>
<evidence type="ECO:0000313" key="2">
    <source>
        <dbReference type="EMBL" id="CXI18268.1"/>
    </source>
</evidence>
<feature type="region of interest" description="Disordered" evidence="1">
    <location>
        <begin position="1"/>
        <end position="24"/>
    </location>
</feature>
<organism evidence="2 7">
    <name type="scientific">Plasmodium berghei</name>
    <dbReference type="NCBI Taxonomy" id="5821"/>
    <lineage>
        <taxon>Eukaryota</taxon>
        <taxon>Sar</taxon>
        <taxon>Alveolata</taxon>
        <taxon>Apicomplexa</taxon>
        <taxon>Aconoidasida</taxon>
        <taxon>Haemosporida</taxon>
        <taxon>Plasmodiidae</taxon>
        <taxon>Plasmodium</taxon>
        <taxon>Plasmodium (Vinckeia)</taxon>
    </lineage>
</organism>
<dbReference type="EMBL" id="LT608270">
    <property type="protein sequence ID" value="SCO59117.1"/>
    <property type="molecule type" value="Genomic_DNA"/>
</dbReference>
<evidence type="ECO:0000313" key="9">
    <source>
        <dbReference type="Proteomes" id="UP000219974"/>
    </source>
</evidence>
<evidence type="ECO:0000313" key="6">
    <source>
        <dbReference type="EMBL" id="SCO59817.1"/>
    </source>
</evidence>
<name>A0A113R7M5_PLABE</name>
<dbReference type="Proteomes" id="UP000219974">
    <property type="component" value="Chromosome 6"/>
</dbReference>
<gene>
    <name evidence="2" type="ORF">PBK173_000107800</name>
    <name evidence="4" type="ORF">PBNK65E_000103600</name>
    <name evidence="3" type="ORF">PBNK65NY_000102800</name>
    <name evidence="6" type="ORF">PBSP11A_000102900</name>
    <name evidence="5" type="ORF">PBSP11RLL_000103100</name>
</gene>
<dbReference type="OMA" id="CNIQTES"/>
<dbReference type="VEuPathDB" id="PlasmoDB:PBANKA_0613000"/>
<dbReference type="EMBL" id="LT614632">
    <property type="protein sequence ID" value="SCN23505.1"/>
    <property type="molecule type" value="Genomic_DNA"/>
</dbReference>
<evidence type="ECO:0000313" key="7">
    <source>
        <dbReference type="Proteomes" id="UP000069549"/>
    </source>
</evidence>
<evidence type="ECO:0000256" key="1">
    <source>
        <dbReference type="SAM" id="MobiDB-lite"/>
    </source>
</evidence>
<reference evidence="2 7" key="1">
    <citation type="submission" date="2016-02" db="EMBL/GenBank/DDBJ databases">
        <authorList>
            <consortium name="Pathogen Informatics"/>
        </authorList>
    </citation>
    <scope>NUCLEOTIDE SEQUENCE [LARGE SCALE GENOMIC DNA]</scope>
    <source>
        <strain evidence="2 7">K173</strain>
        <strain evidence="3 11">NK65 ny</strain>
        <strain evidence="4 10">NK65e</strain>
        <strain evidence="6 8">SP11 Antwerpcl1</strain>
        <strain evidence="5 9">SP11 RLL</strain>
    </source>
</reference>
<evidence type="ECO:0000313" key="11">
    <source>
        <dbReference type="Proteomes" id="UP000516480"/>
    </source>
</evidence>
<dbReference type="Proteomes" id="UP000516480">
    <property type="component" value="Chromosome 6"/>
</dbReference>
<dbReference type="Proteomes" id="UP000219860">
    <property type="component" value="Chromosome 6"/>
</dbReference>
<dbReference type="EMBL" id="LT608254">
    <property type="protein sequence ID" value="SCO59817.1"/>
    <property type="molecule type" value="Genomic_DNA"/>
</dbReference>
<evidence type="ECO:0000313" key="5">
    <source>
        <dbReference type="EMBL" id="SCO59117.1"/>
    </source>
</evidence>
<dbReference type="EMBL" id="LT608142">
    <property type="protein sequence ID" value="SCM19766.1"/>
    <property type="molecule type" value="Genomic_DNA"/>
</dbReference>
<dbReference type="OrthoDB" id="387253at2759"/>
<dbReference type="AlphaFoldDB" id="A0A113R7M5"/>
<dbReference type="EMBL" id="LT160026">
    <property type="protein sequence ID" value="CXI18268.1"/>
    <property type="molecule type" value="Genomic_DNA"/>
</dbReference>
<evidence type="ECO:0000313" key="4">
    <source>
        <dbReference type="EMBL" id="SCN23505.1"/>
    </source>
</evidence>
<dbReference type="Proteomes" id="UP000069549">
    <property type="component" value="Chromosome 6"/>
</dbReference>
<evidence type="ECO:0000313" key="10">
    <source>
        <dbReference type="Proteomes" id="UP000220214"/>
    </source>
</evidence>
<evidence type="ECO:0000313" key="3">
    <source>
        <dbReference type="EMBL" id="SCM19766.1"/>
    </source>
</evidence>